<organism evidence="1 2">
    <name type="scientific">Avena sativa</name>
    <name type="common">Oat</name>
    <dbReference type="NCBI Taxonomy" id="4498"/>
    <lineage>
        <taxon>Eukaryota</taxon>
        <taxon>Viridiplantae</taxon>
        <taxon>Streptophyta</taxon>
        <taxon>Embryophyta</taxon>
        <taxon>Tracheophyta</taxon>
        <taxon>Spermatophyta</taxon>
        <taxon>Magnoliopsida</taxon>
        <taxon>Liliopsida</taxon>
        <taxon>Poales</taxon>
        <taxon>Poaceae</taxon>
        <taxon>BOP clade</taxon>
        <taxon>Pooideae</taxon>
        <taxon>Poodae</taxon>
        <taxon>Poeae</taxon>
        <taxon>Poeae Chloroplast Group 1 (Aveneae type)</taxon>
        <taxon>Aveninae</taxon>
        <taxon>Avena</taxon>
    </lineage>
</organism>
<evidence type="ECO:0000313" key="1">
    <source>
        <dbReference type="EnsemblPlants" id="AVESA.00010b.r2.3CG0456640.3.CDS.1"/>
    </source>
</evidence>
<sequence>MTESEGAAVTRRRCRRSPAAQASLSGSDDLLREILLRLQPQPSSLLRASAVCKQWRRLVTDPKFHRHFRAHHGKPPLLGVFHGRGNAFRSVLAPPDRIPPGRFDLRRQTGIMKADVLGCRHGRVLLIDSPRQKVTVCEPITGAPPVFKGLYTYGAVICAAADQGHVHGSCHSSPFKVVLMSLYGGKYICEDKNTKMITHPSLVYTPPGPAYGETSSQQRIDVSLRKLILGSLLVMPFTGRPSV</sequence>
<dbReference type="EnsemblPlants" id="AVESA.00010b.r2.3CG0456640.3">
    <property type="protein sequence ID" value="AVESA.00010b.r2.3CG0456640.3.CDS.1"/>
    <property type="gene ID" value="AVESA.00010b.r2.3CG0456640"/>
</dbReference>
<name>A0ACD5VJN2_AVESA</name>
<proteinExistence type="predicted"/>
<reference evidence="1" key="2">
    <citation type="submission" date="2025-09" db="UniProtKB">
        <authorList>
            <consortium name="EnsemblPlants"/>
        </authorList>
    </citation>
    <scope>IDENTIFICATION</scope>
</reference>
<reference evidence="1" key="1">
    <citation type="submission" date="2021-05" db="EMBL/GenBank/DDBJ databases">
        <authorList>
            <person name="Scholz U."/>
            <person name="Mascher M."/>
            <person name="Fiebig A."/>
        </authorList>
    </citation>
    <scope>NUCLEOTIDE SEQUENCE [LARGE SCALE GENOMIC DNA]</scope>
</reference>
<evidence type="ECO:0000313" key="2">
    <source>
        <dbReference type="Proteomes" id="UP001732700"/>
    </source>
</evidence>
<protein>
    <submittedName>
        <fullName evidence="1">Uncharacterized protein</fullName>
    </submittedName>
</protein>
<keyword evidence="2" id="KW-1185">Reference proteome</keyword>
<dbReference type="Proteomes" id="UP001732700">
    <property type="component" value="Chromosome 3C"/>
</dbReference>
<accession>A0ACD5VJN2</accession>